<dbReference type="EMBL" id="MFBW01000041">
    <property type="protein sequence ID" value="OGE06841.1"/>
    <property type="molecule type" value="Genomic_DNA"/>
</dbReference>
<dbReference type="Proteomes" id="UP000178845">
    <property type="component" value="Unassembled WGS sequence"/>
</dbReference>
<protein>
    <submittedName>
        <fullName evidence="1">Uncharacterized protein</fullName>
    </submittedName>
</protein>
<comment type="caution">
    <text evidence="1">The sequence shown here is derived from an EMBL/GenBank/DDBJ whole genome shotgun (WGS) entry which is preliminary data.</text>
</comment>
<evidence type="ECO:0000313" key="2">
    <source>
        <dbReference type="Proteomes" id="UP000178845"/>
    </source>
</evidence>
<name>A0A1F5HRK5_9BACT</name>
<sequence>MNGSSRISRSQSEFRVTLADVGAIKGTVAKFKIKKNSTKKNFLIMLIMKWKTLNFSVTLRLCSGQALR</sequence>
<evidence type="ECO:0000313" key="1">
    <source>
        <dbReference type="EMBL" id="OGE06841.1"/>
    </source>
</evidence>
<organism evidence="1 2">
    <name type="scientific">Candidatus Curtissbacteria bacterium RIFCSPLOWO2_02_FULL_40_13b</name>
    <dbReference type="NCBI Taxonomy" id="1797733"/>
    <lineage>
        <taxon>Bacteria</taxon>
        <taxon>Candidatus Curtissiibacteriota</taxon>
    </lineage>
</organism>
<proteinExistence type="predicted"/>
<dbReference type="AlphaFoldDB" id="A0A1F5HRK5"/>
<reference evidence="1 2" key="1">
    <citation type="journal article" date="2016" name="Nat. Commun.">
        <title>Thousands of microbial genomes shed light on interconnected biogeochemical processes in an aquifer system.</title>
        <authorList>
            <person name="Anantharaman K."/>
            <person name="Brown C.T."/>
            <person name="Hug L.A."/>
            <person name="Sharon I."/>
            <person name="Castelle C.J."/>
            <person name="Probst A.J."/>
            <person name="Thomas B.C."/>
            <person name="Singh A."/>
            <person name="Wilkins M.J."/>
            <person name="Karaoz U."/>
            <person name="Brodie E.L."/>
            <person name="Williams K.H."/>
            <person name="Hubbard S.S."/>
            <person name="Banfield J.F."/>
        </authorList>
    </citation>
    <scope>NUCLEOTIDE SEQUENCE [LARGE SCALE GENOMIC DNA]</scope>
</reference>
<accession>A0A1F5HRK5</accession>
<gene>
    <name evidence="1" type="ORF">A3I53_01160</name>
</gene>